<dbReference type="InterPro" id="IPR018490">
    <property type="entry name" value="cNMP-bd_dom_sf"/>
</dbReference>
<feature type="transmembrane region" description="Helical" evidence="6">
    <location>
        <begin position="390"/>
        <end position="417"/>
    </location>
</feature>
<keyword evidence="3 6" id="KW-1133">Transmembrane helix</keyword>
<evidence type="ECO:0000256" key="3">
    <source>
        <dbReference type="ARBA" id="ARBA00022989"/>
    </source>
</evidence>
<dbReference type="PANTHER" id="PTHR10217">
    <property type="entry name" value="VOLTAGE AND LIGAND GATED POTASSIUM CHANNEL"/>
    <property type="match status" value="1"/>
</dbReference>
<dbReference type="PANTHER" id="PTHR10217:SF435">
    <property type="entry name" value="POTASSIUM VOLTAGE-GATED CHANNEL PROTEIN EAG"/>
    <property type="match status" value="1"/>
</dbReference>
<gene>
    <name evidence="8" type="ORF">AMON00008_LOCUS54717</name>
</gene>
<accession>A0A7S4VVS6</accession>
<comment type="subcellular location">
    <subcellularLocation>
        <location evidence="1">Membrane</location>
        <topology evidence="1">Multi-pass membrane protein</topology>
    </subcellularLocation>
</comment>
<dbReference type="GO" id="GO:0005886">
    <property type="term" value="C:plasma membrane"/>
    <property type="evidence" value="ECO:0007669"/>
    <property type="project" value="TreeGrafter"/>
</dbReference>
<keyword evidence="4 6" id="KW-0472">Membrane</keyword>
<dbReference type="InterPro" id="IPR014710">
    <property type="entry name" value="RmlC-like_jellyroll"/>
</dbReference>
<organism evidence="8">
    <name type="scientific">Alexandrium monilatum</name>
    <dbReference type="NCBI Taxonomy" id="311494"/>
    <lineage>
        <taxon>Eukaryota</taxon>
        <taxon>Sar</taxon>
        <taxon>Alveolata</taxon>
        <taxon>Dinophyceae</taxon>
        <taxon>Gonyaulacales</taxon>
        <taxon>Pyrocystaceae</taxon>
        <taxon>Alexandrium</taxon>
    </lineage>
</organism>
<evidence type="ECO:0000259" key="7">
    <source>
        <dbReference type="Pfam" id="PF00520"/>
    </source>
</evidence>
<dbReference type="InterPro" id="IPR050818">
    <property type="entry name" value="KCNH_animal-type"/>
</dbReference>
<dbReference type="Gene3D" id="1.10.287.70">
    <property type="match status" value="1"/>
</dbReference>
<dbReference type="GO" id="GO:0005249">
    <property type="term" value="F:voltage-gated potassium channel activity"/>
    <property type="evidence" value="ECO:0007669"/>
    <property type="project" value="TreeGrafter"/>
</dbReference>
<sequence>MSCMFTPQSGAHRFGDLLKKLHEEHERQVQELQDQVSSLQKQLSRLGPRDGVGAEDDVRPGRAAEKQGSHCPVPPLDLHAIPVIVPDGEDSTRLQTASTEVLELKGVWKELIRQHMTTDLECLTDTMANTQAMQTEADQPEEDGKERIGYSCCLKCLRTGSLSPNSSWRFHWECTGLILVCFDLINIPFSSVYEPPPTFFSVTMDWTTLLFWTGDLMQAFFVGFYRDGYLVLTQPAIVKQYLKGWFLIDCIVVVPDWFLTVLGSESQAGELSRLLRGSRAIRVLRLLRVIKLQRVINKIYDMIDNEYSFIVAELVKLMMVILTLNHVIACGWFLTGKLSMGDGNPSWVTWTEKFLEMDIGYQYATSLHWTLTQFTPASMDVVARNLQERLYSIVVLLFAMVAFSSIVGTVTSSMTVIRQMKNDKQKQFWMLRRYLKQKNVSMDLTTRMTRFLEHSCQKQQRLIQASKVTLLTQLSDQLARELAFEMFEPCLRNHAFFRFLCKEMKFVAQRICKMALKAMQVAIDDTIFSLGEEASKAFIIKSGELGYTQQNGCLLMPPPALKECVAEAAIWTPWRYRGRFFALQPSDLLVVEAGRFAEAMSIHPKPVSIAMSYGHKFVDLLNSQPSTEWTDVLRDDDFYGAAAFDVGMNAGEDALLSECEESNHVNGKESEDEVTGMHTDKAETRAKEAREDEHITQPRSSASGTNTSRGVGVFVSACFPTLLPAKVSANDLH</sequence>
<feature type="transmembrane region" description="Helical" evidence="6">
    <location>
        <begin position="314"/>
        <end position="334"/>
    </location>
</feature>
<protein>
    <recommendedName>
        <fullName evidence="7">Ion transport domain-containing protein</fullName>
    </recommendedName>
</protein>
<dbReference type="Gene3D" id="2.60.120.10">
    <property type="entry name" value="Jelly Rolls"/>
    <property type="match status" value="1"/>
</dbReference>
<feature type="compositionally biased region" description="Polar residues" evidence="5">
    <location>
        <begin position="697"/>
        <end position="707"/>
    </location>
</feature>
<dbReference type="EMBL" id="HBNR01076932">
    <property type="protein sequence ID" value="CAE4653366.1"/>
    <property type="molecule type" value="Transcribed_RNA"/>
</dbReference>
<feature type="region of interest" description="Disordered" evidence="5">
    <location>
        <begin position="661"/>
        <end position="707"/>
    </location>
</feature>
<feature type="compositionally biased region" description="Basic and acidic residues" evidence="5">
    <location>
        <begin position="678"/>
        <end position="696"/>
    </location>
</feature>
<evidence type="ECO:0000256" key="1">
    <source>
        <dbReference type="ARBA" id="ARBA00004141"/>
    </source>
</evidence>
<evidence type="ECO:0000256" key="4">
    <source>
        <dbReference type="ARBA" id="ARBA00023136"/>
    </source>
</evidence>
<dbReference type="InterPro" id="IPR005821">
    <property type="entry name" value="Ion_trans_dom"/>
</dbReference>
<dbReference type="GO" id="GO:0042391">
    <property type="term" value="P:regulation of membrane potential"/>
    <property type="evidence" value="ECO:0007669"/>
    <property type="project" value="TreeGrafter"/>
</dbReference>
<evidence type="ECO:0000313" key="8">
    <source>
        <dbReference type="EMBL" id="CAE4653366.1"/>
    </source>
</evidence>
<dbReference type="Pfam" id="PF00520">
    <property type="entry name" value="Ion_trans"/>
    <property type="match status" value="1"/>
</dbReference>
<feature type="region of interest" description="Disordered" evidence="5">
    <location>
        <begin position="35"/>
        <end position="72"/>
    </location>
</feature>
<evidence type="ECO:0000256" key="6">
    <source>
        <dbReference type="SAM" id="Phobius"/>
    </source>
</evidence>
<reference evidence="8" key="1">
    <citation type="submission" date="2021-01" db="EMBL/GenBank/DDBJ databases">
        <authorList>
            <person name="Corre E."/>
            <person name="Pelletier E."/>
            <person name="Niang G."/>
            <person name="Scheremetjew M."/>
            <person name="Finn R."/>
            <person name="Kale V."/>
            <person name="Holt S."/>
            <person name="Cochrane G."/>
            <person name="Meng A."/>
            <person name="Brown T."/>
            <person name="Cohen L."/>
        </authorList>
    </citation>
    <scope>NUCLEOTIDE SEQUENCE</scope>
    <source>
        <strain evidence="8">CCMP3105</strain>
    </source>
</reference>
<feature type="domain" description="Ion transport" evidence="7">
    <location>
        <begin position="171"/>
        <end position="418"/>
    </location>
</feature>
<dbReference type="SUPFAM" id="SSF81324">
    <property type="entry name" value="Voltage-gated potassium channels"/>
    <property type="match status" value="1"/>
</dbReference>
<evidence type="ECO:0000256" key="5">
    <source>
        <dbReference type="SAM" id="MobiDB-lite"/>
    </source>
</evidence>
<proteinExistence type="predicted"/>
<dbReference type="AlphaFoldDB" id="A0A7S4VVS6"/>
<dbReference type="SUPFAM" id="SSF51206">
    <property type="entry name" value="cAMP-binding domain-like"/>
    <property type="match status" value="1"/>
</dbReference>
<feature type="compositionally biased region" description="Basic and acidic residues" evidence="5">
    <location>
        <begin position="56"/>
        <end position="68"/>
    </location>
</feature>
<keyword evidence="2 6" id="KW-0812">Transmembrane</keyword>
<name>A0A7S4VVS6_9DINO</name>
<evidence type="ECO:0000256" key="2">
    <source>
        <dbReference type="ARBA" id="ARBA00022692"/>
    </source>
</evidence>